<dbReference type="PANTHER" id="PTHR30469">
    <property type="entry name" value="MULTIDRUG RESISTANCE PROTEIN MDTA"/>
    <property type="match status" value="1"/>
</dbReference>
<dbReference type="GO" id="GO:0015562">
    <property type="term" value="F:efflux transmembrane transporter activity"/>
    <property type="evidence" value="ECO:0007669"/>
    <property type="project" value="TreeGrafter"/>
</dbReference>
<keyword evidence="5" id="KW-0732">Signal</keyword>
<dbReference type="Proteomes" id="UP000316030">
    <property type="component" value="Unassembled WGS sequence"/>
</dbReference>
<evidence type="ECO:0000313" key="8">
    <source>
        <dbReference type="EMBL" id="SMO77402.1"/>
    </source>
</evidence>
<dbReference type="PANTHER" id="PTHR30469:SF15">
    <property type="entry name" value="HLYD FAMILY OF SECRETION PROTEINS"/>
    <property type="match status" value="1"/>
</dbReference>
<dbReference type="InterPro" id="IPR006143">
    <property type="entry name" value="RND_pump_MFP"/>
</dbReference>
<feature type="domain" description="Multidrug resistance protein MdtA-like barrel-sandwich hybrid" evidence="6">
    <location>
        <begin position="49"/>
        <end position="179"/>
    </location>
</feature>
<keyword evidence="3" id="KW-0813">Transport</keyword>
<feature type="domain" description="Multidrug resistance protein MdtA-like C-terminal permuted SH3" evidence="7">
    <location>
        <begin position="262"/>
        <end position="318"/>
    </location>
</feature>
<evidence type="ECO:0000256" key="4">
    <source>
        <dbReference type="SAM" id="Coils"/>
    </source>
</evidence>
<dbReference type="AlphaFoldDB" id="A0A521E0J2"/>
<feature type="coiled-coil region" evidence="4">
    <location>
        <begin position="85"/>
        <end position="150"/>
    </location>
</feature>
<dbReference type="RefSeq" id="WP_142493629.1">
    <property type="nucleotide sequence ID" value="NZ_FXTO01000013.1"/>
</dbReference>
<dbReference type="NCBIfam" id="TIGR01730">
    <property type="entry name" value="RND_mfp"/>
    <property type="match status" value="1"/>
</dbReference>
<keyword evidence="9" id="KW-1185">Reference proteome</keyword>
<dbReference type="Gene3D" id="1.10.287.470">
    <property type="entry name" value="Helix hairpin bin"/>
    <property type="match status" value="1"/>
</dbReference>
<sequence>MKRLLTTLALGLLPMAALAETSTVLQPTPLTEWKAVYGRIEARDRVPARVRLGGTLTELSVTEGDLVKAGQALAVIVDEKLNFQLSAIDAQLLSLKSQLENANTELKRGEELLARGVTTVQRLDALRTQVDVLEGQIEATQANRRVVEQQAAEGTVLAPTAGRVLDVPVTKGAVLMPGEVVATIGGGGFFLRLAIPERHATSLQQGAGIEIETGAQDAKGTLARIYPQIENGRVIADVEVPGLSDAFVDARVLVRIPVGSRDALLIPQEALLTRSGLDFVAVKQGGETVLRAVVPGNAHNGDVEILTGLNAGDTVVTGYEGAGHE</sequence>
<comment type="similarity">
    <text evidence="2">Belongs to the membrane fusion protein (MFP) (TC 8.A.1) family.</text>
</comment>
<dbReference type="GO" id="GO:1990281">
    <property type="term" value="C:efflux pump complex"/>
    <property type="evidence" value="ECO:0007669"/>
    <property type="project" value="TreeGrafter"/>
</dbReference>
<dbReference type="SUPFAM" id="SSF111369">
    <property type="entry name" value="HlyD-like secretion proteins"/>
    <property type="match status" value="1"/>
</dbReference>
<evidence type="ECO:0000313" key="9">
    <source>
        <dbReference type="Proteomes" id="UP000316030"/>
    </source>
</evidence>
<evidence type="ECO:0000259" key="7">
    <source>
        <dbReference type="Pfam" id="PF25967"/>
    </source>
</evidence>
<dbReference type="InterPro" id="IPR058627">
    <property type="entry name" value="MdtA-like_C"/>
</dbReference>
<evidence type="ECO:0000256" key="2">
    <source>
        <dbReference type="ARBA" id="ARBA00009477"/>
    </source>
</evidence>
<proteinExistence type="inferred from homology"/>
<dbReference type="OrthoDB" id="7914255at2"/>
<feature type="chain" id="PRO_5022001399" evidence="5">
    <location>
        <begin position="20"/>
        <end position="325"/>
    </location>
</feature>
<evidence type="ECO:0000256" key="3">
    <source>
        <dbReference type="ARBA" id="ARBA00022448"/>
    </source>
</evidence>
<name>A0A521E0J2_9RHOB</name>
<accession>A0A521E0J2</accession>
<comment type="subcellular location">
    <subcellularLocation>
        <location evidence="1">Cell envelope</location>
    </subcellularLocation>
</comment>
<dbReference type="Pfam" id="PF25967">
    <property type="entry name" value="RND-MFP_C"/>
    <property type="match status" value="1"/>
</dbReference>
<dbReference type="Gene3D" id="2.40.50.100">
    <property type="match status" value="1"/>
</dbReference>
<gene>
    <name evidence="8" type="ORF">SAMN06265173_11379</name>
</gene>
<evidence type="ECO:0000259" key="6">
    <source>
        <dbReference type="Pfam" id="PF25917"/>
    </source>
</evidence>
<dbReference type="InterPro" id="IPR058625">
    <property type="entry name" value="MdtA-like_BSH"/>
</dbReference>
<keyword evidence="4" id="KW-0175">Coiled coil</keyword>
<organism evidence="8 9">
    <name type="scientific">Thalassovita litoralis</name>
    <dbReference type="NCBI Taxonomy" id="1010611"/>
    <lineage>
        <taxon>Bacteria</taxon>
        <taxon>Pseudomonadati</taxon>
        <taxon>Pseudomonadota</taxon>
        <taxon>Alphaproteobacteria</taxon>
        <taxon>Rhodobacterales</taxon>
        <taxon>Roseobacteraceae</taxon>
        <taxon>Thalassovita</taxon>
    </lineage>
</organism>
<dbReference type="EMBL" id="FXTO01000013">
    <property type="protein sequence ID" value="SMO77402.1"/>
    <property type="molecule type" value="Genomic_DNA"/>
</dbReference>
<evidence type="ECO:0000256" key="1">
    <source>
        <dbReference type="ARBA" id="ARBA00004196"/>
    </source>
</evidence>
<feature type="signal peptide" evidence="5">
    <location>
        <begin position="1"/>
        <end position="19"/>
    </location>
</feature>
<dbReference type="Gene3D" id="2.40.420.20">
    <property type="match status" value="1"/>
</dbReference>
<protein>
    <submittedName>
        <fullName evidence="8">RND family efflux transporter, MFP subunit</fullName>
    </submittedName>
</protein>
<reference evidence="8 9" key="1">
    <citation type="submission" date="2017-05" db="EMBL/GenBank/DDBJ databases">
        <authorList>
            <person name="Varghese N."/>
            <person name="Submissions S."/>
        </authorList>
    </citation>
    <scope>NUCLEOTIDE SEQUENCE [LARGE SCALE GENOMIC DNA]</scope>
    <source>
        <strain evidence="8 9">DSM 29506</strain>
    </source>
</reference>
<evidence type="ECO:0000256" key="5">
    <source>
        <dbReference type="SAM" id="SignalP"/>
    </source>
</evidence>
<dbReference type="Pfam" id="PF25917">
    <property type="entry name" value="BSH_RND"/>
    <property type="match status" value="1"/>
</dbReference>